<organism evidence="5 6">
    <name type="scientific">Gimesia alba</name>
    <dbReference type="NCBI Taxonomy" id="2527973"/>
    <lineage>
        <taxon>Bacteria</taxon>
        <taxon>Pseudomonadati</taxon>
        <taxon>Planctomycetota</taxon>
        <taxon>Planctomycetia</taxon>
        <taxon>Planctomycetales</taxon>
        <taxon>Planctomycetaceae</taxon>
        <taxon>Gimesia</taxon>
    </lineage>
</organism>
<keyword evidence="3" id="KW-0804">Transcription</keyword>
<dbReference type="AlphaFoldDB" id="A0A517RGM8"/>
<dbReference type="RefSeq" id="WP_145217178.1">
    <property type="nucleotide sequence ID" value="NZ_CP036269.1"/>
</dbReference>
<dbReference type="SMART" id="SM00347">
    <property type="entry name" value="HTH_MARR"/>
    <property type="match status" value="1"/>
</dbReference>
<dbReference type="PROSITE" id="PS01117">
    <property type="entry name" value="HTH_MARR_1"/>
    <property type="match status" value="1"/>
</dbReference>
<dbReference type="PANTHER" id="PTHR42756:SF1">
    <property type="entry name" value="TRANSCRIPTIONAL REPRESSOR OF EMRAB OPERON"/>
    <property type="match status" value="1"/>
</dbReference>
<keyword evidence="1" id="KW-0805">Transcription regulation</keyword>
<dbReference type="PROSITE" id="PS50995">
    <property type="entry name" value="HTH_MARR_2"/>
    <property type="match status" value="1"/>
</dbReference>
<dbReference type="SUPFAM" id="SSF46785">
    <property type="entry name" value="Winged helix' DNA-binding domain"/>
    <property type="match status" value="1"/>
</dbReference>
<evidence type="ECO:0000313" key="6">
    <source>
        <dbReference type="Proteomes" id="UP000317171"/>
    </source>
</evidence>
<evidence type="ECO:0000256" key="1">
    <source>
        <dbReference type="ARBA" id="ARBA00023015"/>
    </source>
</evidence>
<name>A0A517RGM8_9PLAN</name>
<keyword evidence="6" id="KW-1185">Reference proteome</keyword>
<dbReference type="OrthoDB" id="9799747at2"/>
<dbReference type="KEGG" id="gaz:Pan241w_31050"/>
<dbReference type="Proteomes" id="UP000317171">
    <property type="component" value="Chromosome"/>
</dbReference>
<evidence type="ECO:0000256" key="3">
    <source>
        <dbReference type="ARBA" id="ARBA00023163"/>
    </source>
</evidence>
<dbReference type="GO" id="GO:0003677">
    <property type="term" value="F:DNA binding"/>
    <property type="evidence" value="ECO:0007669"/>
    <property type="project" value="UniProtKB-KW"/>
</dbReference>
<dbReference type="InterPro" id="IPR000835">
    <property type="entry name" value="HTH_MarR-typ"/>
</dbReference>
<keyword evidence="2" id="KW-0238">DNA-binding</keyword>
<proteinExistence type="predicted"/>
<evidence type="ECO:0000256" key="2">
    <source>
        <dbReference type="ARBA" id="ARBA00023125"/>
    </source>
</evidence>
<feature type="domain" description="HTH marR-type" evidence="4">
    <location>
        <begin position="24"/>
        <end position="159"/>
    </location>
</feature>
<reference evidence="5 6" key="1">
    <citation type="submission" date="2019-02" db="EMBL/GenBank/DDBJ databases">
        <title>Deep-cultivation of Planctomycetes and their phenomic and genomic characterization uncovers novel biology.</title>
        <authorList>
            <person name="Wiegand S."/>
            <person name="Jogler M."/>
            <person name="Boedeker C."/>
            <person name="Pinto D."/>
            <person name="Vollmers J."/>
            <person name="Rivas-Marin E."/>
            <person name="Kohn T."/>
            <person name="Peeters S.H."/>
            <person name="Heuer A."/>
            <person name="Rast P."/>
            <person name="Oberbeckmann S."/>
            <person name="Bunk B."/>
            <person name="Jeske O."/>
            <person name="Meyerdierks A."/>
            <person name="Storesund J.E."/>
            <person name="Kallscheuer N."/>
            <person name="Luecker S."/>
            <person name="Lage O.M."/>
            <person name="Pohl T."/>
            <person name="Merkel B.J."/>
            <person name="Hornburger P."/>
            <person name="Mueller R.-W."/>
            <person name="Bruemmer F."/>
            <person name="Labrenz M."/>
            <person name="Spormann A.M."/>
            <person name="Op den Camp H."/>
            <person name="Overmann J."/>
            <person name="Amann R."/>
            <person name="Jetten M.S.M."/>
            <person name="Mascher T."/>
            <person name="Medema M.H."/>
            <person name="Devos D.P."/>
            <person name="Kaster A.-K."/>
            <person name="Ovreas L."/>
            <person name="Rohde M."/>
            <person name="Galperin M.Y."/>
            <person name="Jogler C."/>
        </authorList>
    </citation>
    <scope>NUCLEOTIDE SEQUENCE [LARGE SCALE GENOMIC DNA]</scope>
    <source>
        <strain evidence="5 6">Pan241w</strain>
    </source>
</reference>
<dbReference type="InterPro" id="IPR036390">
    <property type="entry name" value="WH_DNA-bd_sf"/>
</dbReference>
<dbReference type="Gene3D" id="1.10.10.10">
    <property type="entry name" value="Winged helix-like DNA-binding domain superfamily/Winged helix DNA-binding domain"/>
    <property type="match status" value="1"/>
</dbReference>
<dbReference type="EMBL" id="CP036269">
    <property type="protein sequence ID" value="QDT43010.1"/>
    <property type="molecule type" value="Genomic_DNA"/>
</dbReference>
<sequence length="168" mass="19142">MDKDFIDHLISQWKSERPDLDATPMAVVGRILRLSTHLDRRVNEVLKPFGLALWGFDILATLRRSGSPYAMTPTELMDAVMLSSGAMTNRIDRLEQLGFVERQPSPSDRRSLQVKLTKRGRKIIDEAIAARFEEADQAQTSLKKQDRKQLADLLRVLLDNLEHKDTSS</sequence>
<evidence type="ECO:0000259" key="4">
    <source>
        <dbReference type="PROSITE" id="PS50995"/>
    </source>
</evidence>
<dbReference type="PRINTS" id="PR00598">
    <property type="entry name" value="HTHMARR"/>
</dbReference>
<accession>A0A517RGM8</accession>
<dbReference type="GO" id="GO:0003700">
    <property type="term" value="F:DNA-binding transcription factor activity"/>
    <property type="evidence" value="ECO:0007669"/>
    <property type="project" value="InterPro"/>
</dbReference>
<dbReference type="InterPro" id="IPR036388">
    <property type="entry name" value="WH-like_DNA-bd_sf"/>
</dbReference>
<evidence type="ECO:0000313" key="5">
    <source>
        <dbReference type="EMBL" id="QDT43010.1"/>
    </source>
</evidence>
<protein>
    <submittedName>
        <fullName evidence="5">Multiple antibiotic resistance protein MarR</fullName>
    </submittedName>
</protein>
<dbReference type="Pfam" id="PF01047">
    <property type="entry name" value="MarR"/>
    <property type="match status" value="1"/>
</dbReference>
<dbReference type="InterPro" id="IPR023187">
    <property type="entry name" value="Tscrpt_reg_MarR-type_CS"/>
</dbReference>
<gene>
    <name evidence="5" type="primary">marR_1</name>
    <name evidence="5" type="ORF">Pan241w_31050</name>
</gene>
<dbReference type="PANTHER" id="PTHR42756">
    <property type="entry name" value="TRANSCRIPTIONAL REGULATOR, MARR"/>
    <property type="match status" value="1"/>
</dbReference>